<evidence type="ECO:0000313" key="2">
    <source>
        <dbReference type="Proteomes" id="UP001458880"/>
    </source>
</evidence>
<evidence type="ECO:0000313" key="1">
    <source>
        <dbReference type="EMBL" id="KAK9731873.1"/>
    </source>
</evidence>
<evidence type="ECO:0008006" key="3">
    <source>
        <dbReference type="Google" id="ProtNLM"/>
    </source>
</evidence>
<dbReference type="AlphaFoldDB" id="A0AAW1LEQ9"/>
<organism evidence="1 2">
    <name type="scientific">Popillia japonica</name>
    <name type="common">Japanese beetle</name>
    <dbReference type="NCBI Taxonomy" id="7064"/>
    <lineage>
        <taxon>Eukaryota</taxon>
        <taxon>Metazoa</taxon>
        <taxon>Ecdysozoa</taxon>
        <taxon>Arthropoda</taxon>
        <taxon>Hexapoda</taxon>
        <taxon>Insecta</taxon>
        <taxon>Pterygota</taxon>
        <taxon>Neoptera</taxon>
        <taxon>Endopterygota</taxon>
        <taxon>Coleoptera</taxon>
        <taxon>Polyphaga</taxon>
        <taxon>Scarabaeiformia</taxon>
        <taxon>Scarabaeidae</taxon>
        <taxon>Rutelinae</taxon>
        <taxon>Popillia</taxon>
    </lineage>
</organism>
<protein>
    <recommendedName>
        <fullName evidence="3">Transposase</fullName>
    </recommendedName>
</protein>
<proteinExistence type="predicted"/>
<gene>
    <name evidence="1" type="ORF">QE152_g13269</name>
</gene>
<name>A0AAW1LEQ9_POPJA</name>
<reference evidence="1 2" key="1">
    <citation type="journal article" date="2024" name="BMC Genomics">
        <title>De novo assembly and annotation of Popillia japonica's genome with initial clues to its potential as an invasive pest.</title>
        <authorList>
            <person name="Cucini C."/>
            <person name="Boschi S."/>
            <person name="Funari R."/>
            <person name="Cardaioli E."/>
            <person name="Iannotti N."/>
            <person name="Marturano G."/>
            <person name="Paoli F."/>
            <person name="Bruttini M."/>
            <person name="Carapelli A."/>
            <person name="Frati F."/>
            <person name="Nardi F."/>
        </authorList>
    </citation>
    <scope>NUCLEOTIDE SEQUENCE [LARGE SCALE GENOMIC DNA]</scope>
    <source>
        <strain evidence="1">DMR45628</strain>
    </source>
</reference>
<dbReference type="EMBL" id="JASPKY010000125">
    <property type="protein sequence ID" value="KAK9731873.1"/>
    <property type="molecule type" value="Genomic_DNA"/>
</dbReference>
<sequence>MTLKSIANTFRWKTGLLRRLVEERRCTNDVKIDSEYLPMENRPAKAVSGGKKMWVSVTDVLPLSKDKFNISQL</sequence>
<accession>A0AAW1LEQ9</accession>
<keyword evidence="2" id="KW-1185">Reference proteome</keyword>
<dbReference type="Proteomes" id="UP001458880">
    <property type="component" value="Unassembled WGS sequence"/>
</dbReference>
<comment type="caution">
    <text evidence="1">The sequence shown here is derived from an EMBL/GenBank/DDBJ whole genome shotgun (WGS) entry which is preliminary data.</text>
</comment>